<dbReference type="Proteomes" id="UP000198157">
    <property type="component" value="Unassembled WGS sequence"/>
</dbReference>
<sequence>MPEVVTYTLAQLRGFMEAAAQDDLDRVAQFAVATRMAMGAEPADWQKYLTALSGQAPAQQKQGTTTHG</sequence>
<dbReference type="EMBL" id="NIVS01000020">
    <property type="protein sequence ID" value="OWQ54011.1"/>
    <property type="molecule type" value="Genomic_DNA"/>
</dbReference>
<accession>A0A246HN11</accession>
<dbReference type="AlphaFoldDB" id="A0A246HN11"/>
<name>A0A246HN11_STEMA</name>
<organism evidence="1 2">
    <name type="scientific">Stenotrophomonas maltophilia</name>
    <name type="common">Pseudomonas maltophilia</name>
    <name type="synonym">Xanthomonas maltophilia</name>
    <dbReference type="NCBI Taxonomy" id="40324"/>
    <lineage>
        <taxon>Bacteria</taxon>
        <taxon>Pseudomonadati</taxon>
        <taxon>Pseudomonadota</taxon>
        <taxon>Gammaproteobacteria</taxon>
        <taxon>Lysobacterales</taxon>
        <taxon>Lysobacteraceae</taxon>
        <taxon>Stenotrophomonas</taxon>
        <taxon>Stenotrophomonas maltophilia group</taxon>
    </lineage>
</organism>
<protein>
    <submittedName>
        <fullName evidence="1">Uncharacterized protein</fullName>
    </submittedName>
</protein>
<reference evidence="1 2" key="1">
    <citation type="submission" date="2017-06" db="EMBL/GenBank/DDBJ databases">
        <authorList>
            <person name="Kim H.J."/>
            <person name="Triplett B.A."/>
        </authorList>
    </citation>
    <scope>NUCLEOTIDE SEQUENCE [LARGE SCALE GENOMIC DNA]</scope>
    <source>
        <strain evidence="1 2">13146</strain>
    </source>
</reference>
<evidence type="ECO:0000313" key="1">
    <source>
        <dbReference type="EMBL" id="OWQ54011.1"/>
    </source>
</evidence>
<evidence type="ECO:0000313" key="2">
    <source>
        <dbReference type="Proteomes" id="UP000198157"/>
    </source>
</evidence>
<proteinExistence type="predicted"/>
<gene>
    <name evidence="1" type="ORF">CEE60_10155</name>
</gene>
<comment type="caution">
    <text evidence="1">The sequence shown here is derived from an EMBL/GenBank/DDBJ whole genome shotgun (WGS) entry which is preliminary data.</text>
</comment>